<keyword evidence="4" id="KW-1185">Reference proteome</keyword>
<dbReference type="InterPro" id="IPR036890">
    <property type="entry name" value="HATPase_C_sf"/>
</dbReference>
<dbReference type="AlphaFoldDB" id="A0AA36MXU6"/>
<dbReference type="Proteomes" id="UP001178507">
    <property type="component" value="Unassembled WGS sequence"/>
</dbReference>
<organism evidence="3 4">
    <name type="scientific">Effrenium voratum</name>
    <dbReference type="NCBI Taxonomy" id="2562239"/>
    <lineage>
        <taxon>Eukaryota</taxon>
        <taxon>Sar</taxon>
        <taxon>Alveolata</taxon>
        <taxon>Dinophyceae</taxon>
        <taxon>Suessiales</taxon>
        <taxon>Symbiodiniaceae</taxon>
        <taxon>Effrenium</taxon>
    </lineage>
</organism>
<feature type="domain" description="Sacsin/Nov" evidence="2">
    <location>
        <begin position="101"/>
        <end position="214"/>
    </location>
</feature>
<dbReference type="NCBIfam" id="NF047352">
    <property type="entry name" value="P_loop_sacsin"/>
    <property type="match status" value="1"/>
</dbReference>
<dbReference type="InterPro" id="IPR058210">
    <property type="entry name" value="SACS/Nov_dom"/>
</dbReference>
<evidence type="ECO:0000313" key="3">
    <source>
        <dbReference type="EMBL" id="CAJ1382683.1"/>
    </source>
</evidence>
<comment type="caution">
    <text evidence="3">The sequence shown here is derived from an EMBL/GenBank/DDBJ whole genome shotgun (WGS) entry which is preliminary data.</text>
</comment>
<dbReference type="SUPFAM" id="SSF55874">
    <property type="entry name" value="ATPase domain of HSP90 chaperone/DNA topoisomerase II/histidine kinase"/>
    <property type="match status" value="1"/>
</dbReference>
<proteinExistence type="predicted"/>
<dbReference type="PANTHER" id="PTHR32387">
    <property type="entry name" value="WU:FJ29H11"/>
    <property type="match status" value="1"/>
</dbReference>
<dbReference type="Pfam" id="PF25794">
    <property type="entry name" value="SACS"/>
    <property type="match status" value="1"/>
</dbReference>
<gene>
    <name evidence="3" type="ORF">EVOR1521_LOCUS10008</name>
</gene>
<dbReference type="Gene3D" id="3.30.565.10">
    <property type="entry name" value="Histidine kinase-like ATPase, C-terminal domain"/>
    <property type="match status" value="1"/>
</dbReference>
<protein>
    <recommendedName>
        <fullName evidence="2">Sacsin/Nov domain-containing protein</fullName>
    </recommendedName>
</protein>
<evidence type="ECO:0000313" key="4">
    <source>
        <dbReference type="Proteomes" id="UP001178507"/>
    </source>
</evidence>
<dbReference type="PANTHER" id="PTHR32387:SF0">
    <property type="entry name" value="PROTEIN NO VEIN"/>
    <property type="match status" value="1"/>
</dbReference>
<feature type="non-terminal residue" evidence="3">
    <location>
        <position position="1"/>
    </location>
</feature>
<name>A0AA36MXU6_9DINO</name>
<evidence type="ECO:0000259" key="2">
    <source>
        <dbReference type="Pfam" id="PF25794"/>
    </source>
</evidence>
<accession>A0AA36MXU6</accession>
<reference evidence="3" key="1">
    <citation type="submission" date="2023-08" db="EMBL/GenBank/DDBJ databases">
        <authorList>
            <person name="Chen Y."/>
            <person name="Shah S."/>
            <person name="Dougan E. K."/>
            <person name="Thang M."/>
            <person name="Chan C."/>
        </authorList>
    </citation>
    <scope>NUCLEOTIDE SEQUENCE</scope>
</reference>
<evidence type="ECO:0000256" key="1">
    <source>
        <dbReference type="SAM" id="Coils"/>
    </source>
</evidence>
<dbReference type="PRINTS" id="PR00775">
    <property type="entry name" value="HEATSHOCK90"/>
</dbReference>
<sequence length="293" mass="31140">LEALEAQLVEAQRRAEAAEVQAACLAQSQAPATEEKAAAGGSTPPWKAATQGGSSEASFVAALRRRRLVAEGQLPDEVREGVKQLSESLCAAVERLANDLYESECHFLYEIIQNAEDAHARARPKEAREPRLSLRLGPPSPAFPHGFFLSENNEAGFTERDVTALCDISASSKKKPMPGAEGGSIGCKGIGFKSVFTVSDRAHVLSKGFTFVFDVAGPLGKLGYVTPTWLGEAELAKLPPEVREAHHSGRTVLFLPLRASGLAAAIGQEMDELAGPGRASLLFLRSYSAGTSL</sequence>
<dbReference type="EMBL" id="CAUJNA010000932">
    <property type="protein sequence ID" value="CAJ1382683.1"/>
    <property type="molecule type" value="Genomic_DNA"/>
</dbReference>
<keyword evidence="1" id="KW-0175">Coiled coil</keyword>
<feature type="coiled-coil region" evidence="1">
    <location>
        <begin position="1"/>
        <end position="28"/>
    </location>
</feature>
<dbReference type="InterPro" id="IPR020575">
    <property type="entry name" value="Hsp90_N"/>
</dbReference>
<dbReference type="InterPro" id="IPR052957">
    <property type="entry name" value="Auxin_embryo_med"/>
</dbReference>